<keyword evidence="2" id="KW-0560">Oxidoreductase</keyword>
<organism evidence="2 3">
    <name type="scientific">Povalibacter uvarum</name>
    <dbReference type="NCBI Taxonomy" id="732238"/>
    <lineage>
        <taxon>Bacteria</taxon>
        <taxon>Pseudomonadati</taxon>
        <taxon>Pseudomonadota</taxon>
        <taxon>Gammaproteobacteria</taxon>
        <taxon>Steroidobacterales</taxon>
        <taxon>Steroidobacteraceae</taxon>
        <taxon>Povalibacter</taxon>
    </lineage>
</organism>
<name>A0A841HJN1_9GAMM</name>
<accession>A0A841HJN1</accession>
<sequence length="239" mass="26634">MLGRFLEISVHTPDIQASLEFYESLGFQQTSVSETWPYPYAVITDGRLFLGLHGAYIRSPALTFVLPQLSRSIEALREAGIQFDQERLGTDVFNQAAFTDPGGICVSLVEARTFSPPATDAEIATTCGYFTEFGIPVRDAAASRAFWEPLGFVAMDEESQPFSRTPVTSDHLNLGLYRTRALRQPVLTFEDPDMRERLARLKERGLKLSDEMPDSLDDATNAIVEAPEGTRLLLMQSDF</sequence>
<feature type="domain" description="VOC" evidence="1">
    <location>
        <begin position="4"/>
        <end position="111"/>
    </location>
</feature>
<evidence type="ECO:0000313" key="2">
    <source>
        <dbReference type="EMBL" id="MBB6093421.1"/>
    </source>
</evidence>
<dbReference type="CDD" id="cd06587">
    <property type="entry name" value="VOC"/>
    <property type="match status" value="1"/>
</dbReference>
<dbReference type="RefSeq" id="WP_184331723.1">
    <property type="nucleotide sequence ID" value="NZ_JACHHZ010000002.1"/>
</dbReference>
<proteinExistence type="predicted"/>
<dbReference type="SUPFAM" id="SSF54593">
    <property type="entry name" value="Glyoxalase/Bleomycin resistance protein/Dihydroxybiphenyl dioxygenase"/>
    <property type="match status" value="2"/>
</dbReference>
<evidence type="ECO:0000259" key="1">
    <source>
        <dbReference type="PROSITE" id="PS51819"/>
    </source>
</evidence>
<comment type="caution">
    <text evidence="2">The sequence shown here is derived from an EMBL/GenBank/DDBJ whole genome shotgun (WGS) entry which is preliminary data.</text>
</comment>
<protein>
    <submittedName>
        <fullName evidence="2">Catechol 2,3-dioxygenase-like lactoylglutathione lyase family enzyme</fullName>
    </submittedName>
</protein>
<keyword evidence="2" id="KW-0223">Dioxygenase</keyword>
<dbReference type="InterPro" id="IPR037523">
    <property type="entry name" value="VOC_core"/>
</dbReference>
<dbReference type="GO" id="GO:0051213">
    <property type="term" value="F:dioxygenase activity"/>
    <property type="evidence" value="ECO:0007669"/>
    <property type="project" value="UniProtKB-KW"/>
</dbReference>
<dbReference type="InterPro" id="IPR029068">
    <property type="entry name" value="Glyas_Bleomycin-R_OHBP_Dase"/>
</dbReference>
<keyword evidence="3" id="KW-1185">Reference proteome</keyword>
<gene>
    <name evidence="2" type="ORF">HNQ60_002299</name>
</gene>
<dbReference type="GO" id="GO:0016829">
    <property type="term" value="F:lyase activity"/>
    <property type="evidence" value="ECO:0007669"/>
    <property type="project" value="UniProtKB-KW"/>
</dbReference>
<evidence type="ECO:0000313" key="3">
    <source>
        <dbReference type="Proteomes" id="UP000588068"/>
    </source>
</evidence>
<dbReference type="EMBL" id="JACHHZ010000002">
    <property type="protein sequence ID" value="MBB6093421.1"/>
    <property type="molecule type" value="Genomic_DNA"/>
</dbReference>
<reference evidence="2 3" key="1">
    <citation type="submission" date="2020-08" db="EMBL/GenBank/DDBJ databases">
        <title>Genomic Encyclopedia of Type Strains, Phase IV (KMG-IV): sequencing the most valuable type-strain genomes for metagenomic binning, comparative biology and taxonomic classification.</title>
        <authorList>
            <person name="Goeker M."/>
        </authorList>
    </citation>
    <scope>NUCLEOTIDE SEQUENCE [LARGE SCALE GENOMIC DNA]</scope>
    <source>
        <strain evidence="2 3">DSM 26723</strain>
    </source>
</reference>
<dbReference type="Proteomes" id="UP000588068">
    <property type="component" value="Unassembled WGS sequence"/>
</dbReference>
<keyword evidence="2" id="KW-0456">Lyase</keyword>
<dbReference type="AlphaFoldDB" id="A0A841HJN1"/>
<dbReference type="Gene3D" id="3.10.180.10">
    <property type="entry name" value="2,3-Dihydroxybiphenyl 1,2-Dioxygenase, domain 1"/>
    <property type="match status" value="2"/>
</dbReference>
<dbReference type="PROSITE" id="PS51819">
    <property type="entry name" value="VOC"/>
    <property type="match status" value="1"/>
</dbReference>